<evidence type="ECO:0000313" key="3">
    <source>
        <dbReference type="Proteomes" id="UP001307889"/>
    </source>
</evidence>
<keyword evidence="3" id="KW-1185">Reference proteome</keyword>
<evidence type="ECO:0000313" key="2">
    <source>
        <dbReference type="EMBL" id="BES96803.1"/>
    </source>
</evidence>
<reference evidence="2 3" key="1">
    <citation type="submission" date="2023-09" db="EMBL/GenBank/DDBJ databases">
        <title>Nesidiocoris tenuis whole genome shotgun sequence.</title>
        <authorList>
            <person name="Shibata T."/>
            <person name="Shimoda M."/>
            <person name="Kobayashi T."/>
            <person name="Uehara T."/>
        </authorList>
    </citation>
    <scope>NUCLEOTIDE SEQUENCE [LARGE SCALE GENOMIC DNA]</scope>
    <source>
        <strain evidence="2 3">Japan</strain>
    </source>
</reference>
<dbReference type="Proteomes" id="UP001307889">
    <property type="component" value="Chromosome 7"/>
</dbReference>
<accession>A0ABN7AXW0</accession>
<feature type="region of interest" description="Disordered" evidence="1">
    <location>
        <begin position="8"/>
        <end position="45"/>
    </location>
</feature>
<name>A0ABN7AXW0_9HEMI</name>
<protein>
    <submittedName>
        <fullName evidence="2">Uncharacterized protein</fullName>
    </submittedName>
</protein>
<gene>
    <name evidence="2" type="ORF">NTJ_09614</name>
</gene>
<dbReference type="EMBL" id="AP028915">
    <property type="protein sequence ID" value="BES96803.1"/>
    <property type="molecule type" value="Genomic_DNA"/>
</dbReference>
<organism evidence="2 3">
    <name type="scientific">Nesidiocoris tenuis</name>
    <dbReference type="NCBI Taxonomy" id="355587"/>
    <lineage>
        <taxon>Eukaryota</taxon>
        <taxon>Metazoa</taxon>
        <taxon>Ecdysozoa</taxon>
        <taxon>Arthropoda</taxon>
        <taxon>Hexapoda</taxon>
        <taxon>Insecta</taxon>
        <taxon>Pterygota</taxon>
        <taxon>Neoptera</taxon>
        <taxon>Paraneoptera</taxon>
        <taxon>Hemiptera</taxon>
        <taxon>Heteroptera</taxon>
        <taxon>Panheteroptera</taxon>
        <taxon>Cimicomorpha</taxon>
        <taxon>Miridae</taxon>
        <taxon>Dicyphina</taxon>
        <taxon>Nesidiocoris</taxon>
    </lineage>
</organism>
<evidence type="ECO:0000256" key="1">
    <source>
        <dbReference type="SAM" id="MobiDB-lite"/>
    </source>
</evidence>
<sequence length="74" mass="8216">MLTLFLYRDKEPAMATQPMTSPRGPTKSRSSGTVRPPSAPVDVWDPHGNRVPFQFTFVSSRFPVACESVFSSRA</sequence>
<proteinExistence type="predicted"/>